<dbReference type="KEGG" id="caby:Cabys_2872"/>
<reference evidence="1 2" key="1">
    <citation type="submission" date="2016-11" db="EMBL/GenBank/DDBJ databases">
        <title>Genomic analysis of Caldithrix abyssi and proposal of a novel bacterial phylum Caldithrichaeota.</title>
        <authorList>
            <person name="Kublanov I."/>
            <person name="Sigalova O."/>
            <person name="Gavrilov S."/>
            <person name="Lebedinsky A."/>
            <person name="Ivanova N."/>
            <person name="Daum C."/>
            <person name="Reddy T."/>
            <person name="Klenk H.P."/>
            <person name="Goker M."/>
            <person name="Reva O."/>
            <person name="Miroshnichenko M."/>
            <person name="Kyprides N."/>
            <person name="Woyke T."/>
            <person name="Gelfand M."/>
        </authorList>
    </citation>
    <scope>NUCLEOTIDE SEQUENCE [LARGE SCALE GENOMIC DNA]</scope>
    <source>
        <strain evidence="1 2">LF13</strain>
    </source>
</reference>
<dbReference type="Proteomes" id="UP000183868">
    <property type="component" value="Chromosome"/>
</dbReference>
<organism evidence="1 2">
    <name type="scientific">Caldithrix abyssi DSM 13497</name>
    <dbReference type="NCBI Taxonomy" id="880073"/>
    <lineage>
        <taxon>Bacteria</taxon>
        <taxon>Pseudomonadati</taxon>
        <taxon>Calditrichota</taxon>
        <taxon>Calditrichia</taxon>
        <taxon>Calditrichales</taxon>
        <taxon>Calditrichaceae</taxon>
        <taxon>Caldithrix</taxon>
    </lineage>
</organism>
<proteinExistence type="predicted"/>
<sequence length="41" mass="4608">MALNFLKNNALITSKKRTVSIAFSLLCCVYCTDRNQANLTK</sequence>
<protein>
    <submittedName>
        <fullName evidence="1">Uncharacterized protein</fullName>
    </submittedName>
</protein>
<gene>
    <name evidence="1" type="ORF">Cabys_2872</name>
</gene>
<evidence type="ECO:0000313" key="1">
    <source>
        <dbReference type="EMBL" id="APF19620.1"/>
    </source>
</evidence>
<dbReference type="EMBL" id="CP018099">
    <property type="protein sequence ID" value="APF19620.1"/>
    <property type="molecule type" value="Genomic_DNA"/>
</dbReference>
<dbReference type="AlphaFoldDB" id="A0A1J1CB44"/>
<evidence type="ECO:0000313" key="2">
    <source>
        <dbReference type="Proteomes" id="UP000183868"/>
    </source>
</evidence>
<name>A0A1J1CB44_CALAY</name>
<accession>A0A1J1CB44</accession>